<reference evidence="9" key="1">
    <citation type="submission" date="2021-02" db="EMBL/GenBank/DDBJ databases">
        <authorList>
            <person name="Bekaert M."/>
        </authorList>
    </citation>
    <scope>NUCLEOTIDE SEQUENCE</scope>
    <source>
        <strain evidence="9">IoA-00</strain>
    </source>
</reference>
<proteinExistence type="inferred from homology"/>
<evidence type="ECO:0000256" key="1">
    <source>
        <dbReference type="ARBA" id="ARBA00004173"/>
    </source>
</evidence>
<dbReference type="EMBL" id="HG994584">
    <property type="protein sequence ID" value="CAF2940977.1"/>
    <property type="molecule type" value="Genomic_DNA"/>
</dbReference>
<keyword evidence="4" id="KW-0378">Hydrolase</keyword>
<evidence type="ECO:0000313" key="10">
    <source>
        <dbReference type="Proteomes" id="UP000675881"/>
    </source>
</evidence>
<evidence type="ECO:0000256" key="3">
    <source>
        <dbReference type="ARBA" id="ARBA00022723"/>
    </source>
</evidence>
<keyword evidence="6" id="KW-0809">Transit peptide</keyword>
<evidence type="ECO:0000256" key="2">
    <source>
        <dbReference type="ARBA" id="ARBA00007626"/>
    </source>
</evidence>
<evidence type="ECO:0000256" key="5">
    <source>
        <dbReference type="ARBA" id="ARBA00022833"/>
    </source>
</evidence>
<sequence>MILLRLNFLLTREKLQRSVQRTLNYRHDIHRGNQRSFEFVNSVKKRFESSLTEDNIDVFLLRAIRDLGDPELAIQYLNYIENSSSKNITLSHRLLVLETAGRAEDKLKKKHWSIISWDVARALKDKLEKLDKNVIIKMEDMSNRGICKSCAVRLKRDKFDPSEIEKLRNAIFDKLERFENFCAKLNKYDVVIDGLNVALTHLPKFEDGSLTKSKVGRKMLLTQSKNILGILTTLSQQGNEKYQKYPKLCHIYTAKRDSQDDRFMMLAALSSGFGTLFVSNDRLRQHNYLLEDSNLQSLFTRWQLTHQCHHKVWVTPDRAQGRNEVPICSYCNV</sequence>
<gene>
    <name evidence="9" type="ORF">LSAA_9571</name>
</gene>
<comment type="similarity">
    <text evidence="2">Belongs to the PPR family. P subfamily.</text>
</comment>
<keyword evidence="7" id="KW-0496">Mitochondrion</keyword>
<keyword evidence="5" id="KW-0862">Zinc</keyword>
<keyword evidence="3" id="KW-0479">Metal-binding</keyword>
<dbReference type="GO" id="GO:0046872">
    <property type="term" value="F:metal ion binding"/>
    <property type="evidence" value="ECO:0007669"/>
    <property type="project" value="UniProtKB-KW"/>
</dbReference>
<evidence type="ECO:0000259" key="8">
    <source>
        <dbReference type="Pfam" id="PF16953"/>
    </source>
</evidence>
<dbReference type="Pfam" id="PF16953">
    <property type="entry name" value="PRORP"/>
    <property type="match status" value="1"/>
</dbReference>
<dbReference type="GO" id="GO:0001682">
    <property type="term" value="P:tRNA 5'-leader removal"/>
    <property type="evidence" value="ECO:0007669"/>
    <property type="project" value="TreeGrafter"/>
</dbReference>
<comment type="subcellular location">
    <subcellularLocation>
        <location evidence="1">Mitochondrion</location>
    </subcellularLocation>
</comment>
<dbReference type="AlphaFoldDB" id="A0A7R8CV00"/>
<accession>A0A7R8CV00</accession>
<evidence type="ECO:0000256" key="4">
    <source>
        <dbReference type="ARBA" id="ARBA00022801"/>
    </source>
</evidence>
<evidence type="ECO:0000256" key="7">
    <source>
        <dbReference type="ARBA" id="ARBA00023128"/>
    </source>
</evidence>
<dbReference type="PANTHER" id="PTHR13547">
    <property type="match status" value="1"/>
</dbReference>
<dbReference type="GO" id="GO:0030678">
    <property type="term" value="C:mitochondrial ribonuclease P complex"/>
    <property type="evidence" value="ECO:0007669"/>
    <property type="project" value="TreeGrafter"/>
</dbReference>
<keyword evidence="10" id="KW-1185">Reference proteome</keyword>
<protein>
    <submittedName>
        <fullName evidence="9">MRPP3</fullName>
    </submittedName>
</protein>
<name>A0A7R8CV00_LEPSM</name>
<dbReference type="GO" id="GO:0097745">
    <property type="term" value="P:mitochondrial tRNA 5'-end processing"/>
    <property type="evidence" value="ECO:0007669"/>
    <property type="project" value="TreeGrafter"/>
</dbReference>
<dbReference type="Proteomes" id="UP000675881">
    <property type="component" value="Chromosome 5"/>
</dbReference>
<dbReference type="InterPro" id="IPR031595">
    <property type="entry name" value="PRORP_C"/>
</dbReference>
<organism evidence="9 10">
    <name type="scientific">Lepeophtheirus salmonis</name>
    <name type="common">Salmon louse</name>
    <name type="synonym">Caligus salmonis</name>
    <dbReference type="NCBI Taxonomy" id="72036"/>
    <lineage>
        <taxon>Eukaryota</taxon>
        <taxon>Metazoa</taxon>
        <taxon>Ecdysozoa</taxon>
        <taxon>Arthropoda</taxon>
        <taxon>Crustacea</taxon>
        <taxon>Multicrustacea</taxon>
        <taxon>Hexanauplia</taxon>
        <taxon>Copepoda</taxon>
        <taxon>Siphonostomatoida</taxon>
        <taxon>Caligidae</taxon>
        <taxon>Lepeophtheirus</taxon>
    </lineage>
</organism>
<evidence type="ECO:0000256" key="6">
    <source>
        <dbReference type="ARBA" id="ARBA00022946"/>
    </source>
</evidence>
<dbReference type="OrthoDB" id="46913at2759"/>
<evidence type="ECO:0000313" key="9">
    <source>
        <dbReference type="EMBL" id="CAF2940977.1"/>
    </source>
</evidence>
<dbReference type="Gene3D" id="3.40.50.11980">
    <property type="match status" value="1"/>
</dbReference>
<feature type="domain" description="PRORP" evidence="8">
    <location>
        <begin position="142"/>
        <end position="310"/>
    </location>
</feature>
<dbReference type="PANTHER" id="PTHR13547:SF1">
    <property type="entry name" value="MITOCHONDRIAL RIBONUCLEASE P CATALYTIC SUBUNIT"/>
    <property type="match status" value="1"/>
</dbReference>
<dbReference type="GO" id="GO:0004526">
    <property type="term" value="F:ribonuclease P activity"/>
    <property type="evidence" value="ECO:0007669"/>
    <property type="project" value="TreeGrafter"/>
</dbReference>